<evidence type="ECO:0000313" key="1">
    <source>
        <dbReference type="EMBL" id="THG41979.1"/>
    </source>
</evidence>
<evidence type="ECO:0000313" key="2">
    <source>
        <dbReference type="Proteomes" id="UP000308038"/>
    </source>
</evidence>
<protein>
    <submittedName>
        <fullName evidence="1">Uncharacterized protein</fullName>
    </submittedName>
</protein>
<gene>
    <name evidence="1" type="ORF">E5988_00450</name>
</gene>
<keyword evidence="2" id="KW-1185">Reference proteome</keyword>
<accession>A0ABY2QLP2</accession>
<reference evidence="1 2" key="1">
    <citation type="submission" date="2019-04" db="EMBL/GenBank/DDBJ databases">
        <title>Microbes associate with the intestines of laboratory mice.</title>
        <authorList>
            <person name="Navarre W."/>
            <person name="Wong E."/>
            <person name="Huang K.C."/>
            <person name="Tropini C."/>
            <person name="Ng K."/>
            <person name="Yu B."/>
        </authorList>
    </citation>
    <scope>NUCLEOTIDE SEQUENCE [LARGE SCALE GENOMIC DNA]</scope>
    <source>
        <strain evidence="1 2">NM83_B4-11</strain>
    </source>
</reference>
<sequence>MIEELARHRCTDAAGLTVFVVEQRAVFTSHDANGQHHRYGAARLAMLNGEPVRYVDERTFSVIASGDMIAHDPVRCGCSPAPRIMAREGAEAPAPLLG</sequence>
<dbReference type="RefSeq" id="WP_125945595.1">
    <property type="nucleotide sequence ID" value="NZ_SSTI01000001.1"/>
</dbReference>
<comment type="caution">
    <text evidence="1">The sequence shown here is derived from an EMBL/GenBank/DDBJ whole genome shotgun (WGS) entry which is preliminary data.</text>
</comment>
<name>A0ABY2QLP2_9SPHN</name>
<dbReference type="Proteomes" id="UP000308038">
    <property type="component" value="Unassembled WGS sequence"/>
</dbReference>
<proteinExistence type="predicted"/>
<dbReference type="EMBL" id="SSTI01000001">
    <property type="protein sequence ID" value="THG41979.1"/>
    <property type="molecule type" value="Genomic_DNA"/>
</dbReference>
<organism evidence="1 2">
    <name type="scientific">Sphingomonas olei</name>
    <dbReference type="NCBI Taxonomy" id="1886787"/>
    <lineage>
        <taxon>Bacteria</taxon>
        <taxon>Pseudomonadati</taxon>
        <taxon>Pseudomonadota</taxon>
        <taxon>Alphaproteobacteria</taxon>
        <taxon>Sphingomonadales</taxon>
        <taxon>Sphingomonadaceae</taxon>
        <taxon>Sphingomonas</taxon>
    </lineage>
</organism>